<dbReference type="OrthoDB" id="26525at2759"/>
<feature type="compositionally biased region" description="Low complexity" evidence="3">
    <location>
        <begin position="415"/>
        <end position="424"/>
    </location>
</feature>
<sequence>MFLATSLQTGLKSQGMPADCLISRHVRADIVKIIVEGTNILKGSGDFPSTGNRNWLRRCEFLDEAVTRVMKEFDTSNDSHVDVDEFVRGISNWLTKALRSARRTQTKTFLSDFRRGSTASKCICRKPGEIKIVWGHYVVERIENNRCWTSFGAISRLLLGNAISVAFASPLVDTVQNFSRASNIPSFFISFILLPLATNSREAMSALLYVQGKSMRTASLTFSKVYLWGGDLEQHALPAGFLGPCLLQELDMALLIRSADHSHRLHCDWRLRQFPHHLPPLDMFCGIWSIPILPGTGLCTPLCLWVVIDHEEEAEYKALGGFMPASLLEMLRVPCAFNVMYLASSFSLMELMVDVSTNPLCFDDFSPMIMLCMVLIRGSSGLLNFARMDRCPFPLSLPSWSGDRNPEPRARTPEAPSSPSSNASQGKQVMEFSDLPLARRLRREMLEYSTVPAQDLCVACILMDGVCLPEDVQEARSWGDQSLGLRGEGSLFTVSLAISELQDRLRRAHEDHQATIRTSHEEIASALKES</sequence>
<feature type="region of interest" description="Disordered" evidence="3">
    <location>
        <begin position="402"/>
        <end position="426"/>
    </location>
</feature>
<dbReference type="GO" id="GO:0005509">
    <property type="term" value="F:calcium ion binding"/>
    <property type="evidence" value="ECO:0007669"/>
    <property type="project" value="InterPro"/>
</dbReference>
<dbReference type="GO" id="GO:0006874">
    <property type="term" value="P:intracellular calcium ion homeostasis"/>
    <property type="evidence" value="ECO:0007669"/>
    <property type="project" value="TreeGrafter"/>
</dbReference>
<protein>
    <recommendedName>
        <fullName evidence="4">EF-hand domain-containing protein</fullName>
    </recommendedName>
</protein>
<accession>A0A834ZKJ5</accession>
<organism evidence="5 6">
    <name type="scientific">Tetracentron sinense</name>
    <name type="common">Spur-leaf</name>
    <dbReference type="NCBI Taxonomy" id="13715"/>
    <lineage>
        <taxon>Eukaryota</taxon>
        <taxon>Viridiplantae</taxon>
        <taxon>Streptophyta</taxon>
        <taxon>Embryophyta</taxon>
        <taxon>Tracheophyta</taxon>
        <taxon>Spermatophyta</taxon>
        <taxon>Magnoliopsida</taxon>
        <taxon>Trochodendrales</taxon>
        <taxon>Trochodendraceae</taxon>
        <taxon>Tetracentron</taxon>
    </lineage>
</organism>
<keyword evidence="1" id="KW-0050">Antiport</keyword>
<dbReference type="InterPro" id="IPR004713">
    <property type="entry name" value="CaH_exchang"/>
</dbReference>
<evidence type="ECO:0000313" key="6">
    <source>
        <dbReference type="Proteomes" id="UP000655225"/>
    </source>
</evidence>
<dbReference type="PANTHER" id="PTHR31503:SF36">
    <property type="entry name" value="SODIUM_CALCIUM EXCHANGER MEMBRANE REGION DOMAIN-CONTAINING PROTEIN"/>
    <property type="match status" value="1"/>
</dbReference>
<reference evidence="5 6" key="1">
    <citation type="submission" date="2020-04" db="EMBL/GenBank/DDBJ databases">
        <title>Plant Genome Project.</title>
        <authorList>
            <person name="Zhang R.-G."/>
        </authorList>
    </citation>
    <scope>NUCLEOTIDE SEQUENCE [LARGE SCALE GENOMIC DNA]</scope>
    <source>
        <strain evidence="5">YNK0</strain>
        <tissue evidence="5">Leaf</tissue>
    </source>
</reference>
<dbReference type="PANTHER" id="PTHR31503">
    <property type="entry name" value="VACUOLAR CALCIUM ION TRANSPORTER"/>
    <property type="match status" value="1"/>
</dbReference>
<dbReference type="Proteomes" id="UP000655225">
    <property type="component" value="Unassembled WGS sequence"/>
</dbReference>
<evidence type="ECO:0000259" key="4">
    <source>
        <dbReference type="PROSITE" id="PS50222"/>
    </source>
</evidence>
<dbReference type="InterPro" id="IPR002048">
    <property type="entry name" value="EF_hand_dom"/>
</dbReference>
<keyword evidence="1" id="KW-0813">Transport</keyword>
<dbReference type="SUPFAM" id="SSF47473">
    <property type="entry name" value="EF-hand"/>
    <property type="match status" value="1"/>
</dbReference>
<dbReference type="EMBL" id="JABCRI010000003">
    <property type="protein sequence ID" value="KAF8408999.1"/>
    <property type="molecule type" value="Genomic_DNA"/>
</dbReference>
<proteinExistence type="predicted"/>
<feature type="domain" description="EF-hand" evidence="4">
    <location>
        <begin position="61"/>
        <end position="96"/>
    </location>
</feature>
<dbReference type="InterPro" id="IPR011992">
    <property type="entry name" value="EF-hand-dom_pair"/>
</dbReference>
<evidence type="ECO:0000256" key="3">
    <source>
        <dbReference type="SAM" id="MobiDB-lite"/>
    </source>
</evidence>
<evidence type="ECO:0000313" key="5">
    <source>
        <dbReference type="EMBL" id="KAF8408999.1"/>
    </source>
</evidence>
<name>A0A834ZKJ5_TETSI</name>
<dbReference type="GO" id="GO:0015369">
    <property type="term" value="F:calcium:proton antiporter activity"/>
    <property type="evidence" value="ECO:0007669"/>
    <property type="project" value="TreeGrafter"/>
</dbReference>
<dbReference type="PROSITE" id="PS50222">
    <property type="entry name" value="EF_HAND_2"/>
    <property type="match status" value="1"/>
</dbReference>
<evidence type="ECO:0000256" key="1">
    <source>
        <dbReference type="ARBA" id="ARBA00022449"/>
    </source>
</evidence>
<keyword evidence="2" id="KW-0406">Ion transport</keyword>
<keyword evidence="6" id="KW-1185">Reference proteome</keyword>
<gene>
    <name evidence="5" type="ORF">HHK36_005070</name>
</gene>
<comment type="caution">
    <text evidence="5">The sequence shown here is derived from an EMBL/GenBank/DDBJ whole genome shotgun (WGS) entry which is preliminary data.</text>
</comment>
<dbReference type="AlphaFoldDB" id="A0A834ZKJ5"/>
<evidence type="ECO:0000256" key="2">
    <source>
        <dbReference type="ARBA" id="ARBA00023065"/>
    </source>
</evidence>
<dbReference type="GO" id="GO:0016020">
    <property type="term" value="C:membrane"/>
    <property type="evidence" value="ECO:0007669"/>
    <property type="project" value="InterPro"/>
</dbReference>